<reference evidence="1" key="1">
    <citation type="submission" date="2009-01" db="EMBL/GenBank/DDBJ databases">
        <title>Complete sequence of plasmid2 Cyanothece sp. PCC 7425.</title>
        <authorList>
            <consortium name="US DOE Joint Genome Institute"/>
            <person name="Lucas S."/>
            <person name="Copeland A."/>
            <person name="Lapidus A."/>
            <person name="Glavina del Rio T."/>
            <person name="Dalin E."/>
            <person name="Tice H."/>
            <person name="Bruce D."/>
            <person name="Goodwin L."/>
            <person name="Pitluck S."/>
            <person name="Sims D."/>
            <person name="Meineke L."/>
            <person name="Brettin T."/>
            <person name="Detter J.C."/>
            <person name="Han C."/>
            <person name="Larimer F."/>
            <person name="Land M."/>
            <person name="Hauser L."/>
            <person name="Kyrpides N."/>
            <person name="Ovchinnikova G."/>
            <person name="Liberton M."/>
            <person name="Stoeckel J."/>
            <person name="Banerjee A."/>
            <person name="Singh A."/>
            <person name="Page L."/>
            <person name="Sato H."/>
            <person name="Zhao L."/>
            <person name="Sherman L."/>
            <person name="Pakrasi H."/>
            <person name="Richardson P."/>
        </authorList>
    </citation>
    <scope>NUCLEOTIDE SEQUENCE</scope>
    <source>
        <strain evidence="1">PCC 7425</strain>
        <plasmid evidence="1">pP742502</plasmid>
    </source>
</reference>
<dbReference type="InterPro" id="IPR059166">
    <property type="entry name" value="PLD-like_cat"/>
</dbReference>
<dbReference type="KEGG" id="cyn:Cyan7425_0146"/>
<name>B8HZJ4_CYAP4</name>
<dbReference type="Gene3D" id="3.30.870.10">
    <property type="entry name" value="Endonuclease Chain A"/>
    <property type="match status" value="1"/>
</dbReference>
<dbReference type="eggNOG" id="ENOG502Z9PB">
    <property type="taxonomic scope" value="Bacteria"/>
</dbReference>
<sequence>MLQPNDRAHLFESLRPPEGYSLDCGIGTTFTLDLLALLTAPLAFTTFDWADEDGHLARSPQALLATMQQYAERITIFCQTGKIAIPSNRNLLLYSFLEESVVEVNAPRAGGLFHPKIWLLRFIAPEHPPQYRFLCLSRNFTFDHCWDTILRLDGQVVEDGKEFVANRPLSDFIRALPTLAHHPPLSNRIQTQIDLLGSELRRVEFERPPGFDQLLFHPLGLQGSSTPPIDGHIDRLLVVSPFVSQNRLQKLSKLGKNNILISRPEQLDQIPAPALGGFAQLFHVSPAANLNDEADHDPADAAPAPLAGLHAKLYVADSGQKARIWTGSANATDAAFERNVEFLVELLGSKQQFGIDSLLAFQDKEVTFRSLLESYIPLEEPVLDENPLADLANWAEVQLLQLHLSATVLPIEEPDQYCLQLQFEAVELPEFPAEIQVKCYPMTRRDLATLLDAQPASTIDFKPLTCQAITSFFAFEIWTSDSQQKLSSFMLNVPLIGVPAKRRQQILRSLLQDKNQVLKLLMFLLSDNKAEVRELLDSFGIDSITSASGLNASNGGSPSLFPLFEAMVRALDRNPMKLDQIARLVEDLRQLPEEEQVLPDNFVAIWQPIYTARQKLNVTVQRVRS</sequence>
<geneLocation type="plasmid" evidence="1">
    <name>pP742502</name>
</geneLocation>
<keyword evidence="1" id="KW-0614">Plasmid</keyword>
<organism evidence="1">
    <name type="scientific">Cyanothece sp. (strain PCC 7425 / ATCC 29141)</name>
    <dbReference type="NCBI Taxonomy" id="395961"/>
    <lineage>
        <taxon>Bacteria</taxon>
        <taxon>Bacillati</taxon>
        <taxon>Cyanobacteriota</taxon>
        <taxon>Cyanophyceae</taxon>
        <taxon>Gomontiellales</taxon>
        <taxon>Cyanothecaceae</taxon>
        <taxon>Cyanothece</taxon>
    </lineage>
</organism>
<dbReference type="SUPFAM" id="SSF56024">
    <property type="entry name" value="Phospholipase D/nuclease"/>
    <property type="match status" value="1"/>
</dbReference>
<dbReference type="OrthoDB" id="369674at2"/>
<evidence type="ECO:0000313" key="1">
    <source>
        <dbReference type="EMBL" id="ACL47842.1"/>
    </source>
</evidence>
<accession>B8HZJ4</accession>
<dbReference type="AlphaFoldDB" id="B8HZJ4"/>
<protein>
    <recommendedName>
        <fullName evidence="2">PLD phosphodiesterase domain-containing protein</fullName>
    </recommendedName>
</protein>
<dbReference type="HOGENOM" id="CLU_031612_0_0_3"/>
<evidence type="ECO:0008006" key="2">
    <source>
        <dbReference type="Google" id="ProtNLM"/>
    </source>
</evidence>
<proteinExistence type="predicted"/>
<gene>
    <name evidence="1" type="ordered locus">Cyan7425_0146</name>
</gene>
<dbReference type="CDD" id="cd09176">
    <property type="entry name" value="PLDc_unchar6"/>
    <property type="match status" value="1"/>
</dbReference>
<dbReference type="EMBL" id="CP001346">
    <property type="protein sequence ID" value="ACL47842.1"/>
    <property type="molecule type" value="Genomic_DNA"/>
</dbReference>